<proteinExistence type="predicted"/>
<evidence type="ECO:0000313" key="5">
    <source>
        <dbReference type="Proteomes" id="UP000268093"/>
    </source>
</evidence>
<dbReference type="OrthoDB" id="265717at2759"/>
<evidence type="ECO:0008006" key="6">
    <source>
        <dbReference type="Google" id="ProtNLM"/>
    </source>
</evidence>
<dbReference type="SUPFAM" id="SSF144232">
    <property type="entry name" value="HIT/MYND zinc finger-like"/>
    <property type="match status" value="1"/>
</dbReference>
<dbReference type="EMBL" id="RBNI01000546">
    <property type="protein sequence ID" value="RUP51686.1"/>
    <property type="molecule type" value="Genomic_DNA"/>
</dbReference>
<evidence type="ECO:0000256" key="3">
    <source>
        <dbReference type="ARBA" id="ARBA00022691"/>
    </source>
</evidence>
<keyword evidence="1" id="KW-0489">Methyltransferase</keyword>
<reference evidence="4 5" key="1">
    <citation type="journal article" date="2018" name="New Phytol.">
        <title>Phylogenomics of Endogonaceae and evolution of mycorrhizas within Mucoromycota.</title>
        <authorList>
            <person name="Chang Y."/>
            <person name="Desiro A."/>
            <person name="Na H."/>
            <person name="Sandor L."/>
            <person name="Lipzen A."/>
            <person name="Clum A."/>
            <person name="Barry K."/>
            <person name="Grigoriev I.V."/>
            <person name="Martin F.M."/>
            <person name="Stajich J.E."/>
            <person name="Smith M.E."/>
            <person name="Bonito G."/>
            <person name="Spatafora J.W."/>
        </authorList>
    </citation>
    <scope>NUCLEOTIDE SEQUENCE [LARGE SCALE GENOMIC DNA]</scope>
    <source>
        <strain evidence="4 5">GMNB39</strain>
    </source>
</reference>
<keyword evidence="3" id="KW-0949">S-adenosyl-L-methionine</keyword>
<keyword evidence="5" id="KW-1185">Reference proteome</keyword>
<dbReference type="Gene3D" id="2.170.270.10">
    <property type="entry name" value="SET domain"/>
    <property type="match status" value="1"/>
</dbReference>
<dbReference type="PANTHER" id="PTHR46165">
    <property type="entry name" value="SET AND MYND DOMAIN-CONTAINING PROTEIN 4"/>
    <property type="match status" value="1"/>
</dbReference>
<dbReference type="AlphaFoldDB" id="A0A433DLW2"/>
<gene>
    <name evidence="4" type="ORF">BC936DRAFT_146640</name>
</gene>
<dbReference type="InterPro" id="IPR052097">
    <property type="entry name" value="SET-MYND_domain_protein"/>
</dbReference>
<dbReference type="GO" id="GO:0005737">
    <property type="term" value="C:cytoplasm"/>
    <property type="evidence" value="ECO:0007669"/>
    <property type="project" value="TreeGrafter"/>
</dbReference>
<dbReference type="GO" id="GO:0042826">
    <property type="term" value="F:histone deacetylase binding"/>
    <property type="evidence" value="ECO:0007669"/>
    <property type="project" value="TreeGrafter"/>
</dbReference>
<name>A0A433DLW2_9FUNG</name>
<dbReference type="SUPFAM" id="SSF82199">
    <property type="entry name" value="SET domain"/>
    <property type="match status" value="1"/>
</dbReference>
<accession>A0A433DLW2</accession>
<dbReference type="InterPro" id="IPR046341">
    <property type="entry name" value="SET_dom_sf"/>
</dbReference>
<organism evidence="4 5">
    <name type="scientific">Jimgerdemannia flammicorona</name>
    <dbReference type="NCBI Taxonomy" id="994334"/>
    <lineage>
        <taxon>Eukaryota</taxon>
        <taxon>Fungi</taxon>
        <taxon>Fungi incertae sedis</taxon>
        <taxon>Mucoromycota</taxon>
        <taxon>Mucoromycotina</taxon>
        <taxon>Endogonomycetes</taxon>
        <taxon>Endogonales</taxon>
        <taxon>Endogonaceae</taxon>
        <taxon>Jimgerdemannia</taxon>
    </lineage>
</organism>
<dbReference type="PANTHER" id="PTHR46165:SF2">
    <property type="entry name" value="SET AND MYND DOMAIN-CONTAINING PROTEIN 4"/>
    <property type="match status" value="1"/>
</dbReference>
<sequence>MSTSTHFTTPEFAEQWFHTHYKGYNHALSLEERDFLRHRVLEKPVFQNRLIRLRRKLSPAHVGPPCSCRSTSDSLDVQLASFARVRESKSMEGRHLEATRPAPSGSVVLHELPFASLLHERYQGQFCDTCFRKIVIGTRFQCRGCSLVYCSRECELSAWAGDNHAFFCGFDGLVELVGEDGWLCLKAYLRLAQSKETASDVEELMQGETPGDIGDAIQGIPNLIHNLAFHSPNTILTYLTTAILLTATFCLPSSIEPTLVKIQAQLRCNGFGIKCTLHAAAGGMEERREVVLGTGVYLGASLLNHACWPNAMVVFGTRKEEGRVDIDPRELVVVMTREVGRVGEPICMSYGPQVGRMDAEERRRVLREKYLFDCGCEACRESSLSNGLDRFYKCPTMCPEGKLSATDETCPACRLPVDLTRRVKVSTRSTRYGNRYKPQLNKLIDKLSSLKHKQTVSYNRETSILCASVLIFSSNSIVQTRTSWGRRTIDLRSFMPVKVGHSALRMDFMS</sequence>
<evidence type="ECO:0000256" key="1">
    <source>
        <dbReference type="ARBA" id="ARBA00022603"/>
    </source>
</evidence>
<dbReference type="GO" id="GO:0032259">
    <property type="term" value="P:methylation"/>
    <property type="evidence" value="ECO:0007669"/>
    <property type="project" value="UniProtKB-KW"/>
</dbReference>
<evidence type="ECO:0000313" key="4">
    <source>
        <dbReference type="EMBL" id="RUP51686.1"/>
    </source>
</evidence>
<protein>
    <recommendedName>
        <fullName evidence="6">SET domain-containing protein</fullName>
    </recommendedName>
</protein>
<comment type="caution">
    <text evidence="4">The sequence shown here is derived from an EMBL/GenBank/DDBJ whole genome shotgun (WGS) entry which is preliminary data.</text>
</comment>
<dbReference type="Gene3D" id="1.10.220.160">
    <property type="match status" value="1"/>
</dbReference>
<dbReference type="Proteomes" id="UP000268093">
    <property type="component" value="Unassembled WGS sequence"/>
</dbReference>
<evidence type="ECO:0000256" key="2">
    <source>
        <dbReference type="ARBA" id="ARBA00022679"/>
    </source>
</evidence>
<dbReference type="GO" id="GO:0008168">
    <property type="term" value="F:methyltransferase activity"/>
    <property type="evidence" value="ECO:0007669"/>
    <property type="project" value="UniProtKB-KW"/>
</dbReference>
<dbReference type="Gene3D" id="6.10.140.2220">
    <property type="match status" value="1"/>
</dbReference>
<dbReference type="GO" id="GO:0005634">
    <property type="term" value="C:nucleus"/>
    <property type="evidence" value="ECO:0007669"/>
    <property type="project" value="TreeGrafter"/>
</dbReference>
<keyword evidence="2" id="KW-0808">Transferase</keyword>